<dbReference type="eggNOG" id="ENOG502TIHG">
    <property type="taxonomic scope" value="Eukaryota"/>
</dbReference>
<reference evidence="4" key="1">
    <citation type="submission" date="2011-07" db="EMBL/GenBank/DDBJ databases">
        <authorList>
            <consortium name="Caenorhabditis brenneri Sequencing and Analysis Consortium"/>
            <person name="Wilson R.K."/>
        </authorList>
    </citation>
    <scope>NUCLEOTIDE SEQUENCE [LARGE SCALE GENOMIC DNA]</scope>
    <source>
        <strain evidence="4">PB2801</strain>
    </source>
</reference>
<dbReference type="OMA" id="FLAYFCK"/>
<dbReference type="InterPro" id="IPR059078">
    <property type="entry name" value="NTF2-like_nem"/>
</dbReference>
<evidence type="ECO:0000313" key="3">
    <source>
        <dbReference type="EMBL" id="EGT35800.1"/>
    </source>
</evidence>
<gene>
    <name evidence="3" type="ORF">CAEBREN_25170</name>
</gene>
<dbReference type="InParanoid" id="G0NQK6"/>
<dbReference type="Pfam" id="PF26531">
    <property type="entry name" value="NTF2_4"/>
    <property type="match status" value="1"/>
</dbReference>
<feature type="signal peptide" evidence="1">
    <location>
        <begin position="1"/>
        <end position="19"/>
    </location>
</feature>
<dbReference type="AlphaFoldDB" id="G0NQK6"/>
<protein>
    <recommendedName>
        <fullName evidence="2">Nuclear transport factor 2-like domain-containing protein</fullName>
    </recommendedName>
</protein>
<name>G0NQK6_CAEBE</name>
<keyword evidence="4" id="KW-1185">Reference proteome</keyword>
<dbReference type="EMBL" id="GL379926">
    <property type="protein sequence ID" value="EGT35800.1"/>
    <property type="molecule type" value="Genomic_DNA"/>
</dbReference>
<sequence length="147" mass="16134">MHFPTLFLTILVFIGSSSAVPTDPDAIEIAHNFMKKFMNAIKTEDLMKVLPLISPQTGNTNIDASKLIQELKGFRVSFRGGHFVENNKNEVFVSAIFRAPKTEKASKSADFVLESKTGNNDWTIKSMTDLVAEGSSSKFALPPLVIG</sequence>
<proteinExistence type="predicted"/>
<evidence type="ECO:0000256" key="1">
    <source>
        <dbReference type="SAM" id="SignalP"/>
    </source>
</evidence>
<dbReference type="HOGENOM" id="CLU_1817481_0_0_1"/>
<evidence type="ECO:0000259" key="2">
    <source>
        <dbReference type="Pfam" id="PF26531"/>
    </source>
</evidence>
<feature type="chain" id="PRO_5003406165" description="Nuclear transport factor 2-like domain-containing protein" evidence="1">
    <location>
        <begin position="20"/>
        <end position="147"/>
    </location>
</feature>
<evidence type="ECO:0000313" key="4">
    <source>
        <dbReference type="Proteomes" id="UP000008068"/>
    </source>
</evidence>
<keyword evidence="1" id="KW-0732">Signal</keyword>
<feature type="domain" description="Nuclear transport factor 2-like" evidence="2">
    <location>
        <begin position="25"/>
        <end position="130"/>
    </location>
</feature>
<dbReference type="OrthoDB" id="5814033at2759"/>
<dbReference type="Proteomes" id="UP000008068">
    <property type="component" value="Unassembled WGS sequence"/>
</dbReference>
<dbReference type="FunCoup" id="G0NQK6">
    <property type="interactions" value="233"/>
</dbReference>
<accession>G0NQK6</accession>
<organism evidence="4">
    <name type="scientific">Caenorhabditis brenneri</name>
    <name type="common">Nematode worm</name>
    <dbReference type="NCBI Taxonomy" id="135651"/>
    <lineage>
        <taxon>Eukaryota</taxon>
        <taxon>Metazoa</taxon>
        <taxon>Ecdysozoa</taxon>
        <taxon>Nematoda</taxon>
        <taxon>Chromadorea</taxon>
        <taxon>Rhabditida</taxon>
        <taxon>Rhabditina</taxon>
        <taxon>Rhabditomorpha</taxon>
        <taxon>Rhabditoidea</taxon>
        <taxon>Rhabditidae</taxon>
        <taxon>Peloderinae</taxon>
        <taxon>Caenorhabditis</taxon>
    </lineage>
</organism>